<keyword evidence="2" id="KW-0732">Signal</keyword>
<feature type="compositionally biased region" description="Basic and acidic residues" evidence="1">
    <location>
        <begin position="56"/>
        <end position="87"/>
    </location>
</feature>
<organism evidence="3 4">
    <name type="scientific">Clitoria ternatea</name>
    <name type="common">Butterfly pea</name>
    <dbReference type="NCBI Taxonomy" id="43366"/>
    <lineage>
        <taxon>Eukaryota</taxon>
        <taxon>Viridiplantae</taxon>
        <taxon>Streptophyta</taxon>
        <taxon>Embryophyta</taxon>
        <taxon>Tracheophyta</taxon>
        <taxon>Spermatophyta</taxon>
        <taxon>Magnoliopsida</taxon>
        <taxon>eudicotyledons</taxon>
        <taxon>Gunneridae</taxon>
        <taxon>Pentapetalae</taxon>
        <taxon>rosids</taxon>
        <taxon>fabids</taxon>
        <taxon>Fabales</taxon>
        <taxon>Fabaceae</taxon>
        <taxon>Papilionoideae</taxon>
        <taxon>50 kb inversion clade</taxon>
        <taxon>NPAAA clade</taxon>
        <taxon>indigoferoid/millettioid clade</taxon>
        <taxon>Phaseoleae</taxon>
        <taxon>Clitoria</taxon>
    </lineage>
</organism>
<dbReference type="AlphaFoldDB" id="A0AAN9ETD3"/>
<proteinExistence type="predicted"/>
<comment type="caution">
    <text evidence="3">The sequence shown here is derived from an EMBL/GenBank/DDBJ whole genome shotgun (WGS) entry which is preliminary data.</text>
</comment>
<gene>
    <name evidence="3" type="ORF">RJT34_30400</name>
</gene>
<evidence type="ECO:0000256" key="2">
    <source>
        <dbReference type="SAM" id="SignalP"/>
    </source>
</evidence>
<sequence length="178" mass="19856">MVEILALALGILLEKLHGECTDGIVHEHARGPDKTQTASNTCVKTSVVGYVGNNHYRFEEDPKPPDGTRTNLEENMKLEDEASKSEGDGSEADMVEEEEEAEMVRDTPMGAINLNGRRCLCELISRHHPDIIFVMETDVPFSRTRGFWNHVQYEPVALVEERGYSGGLWCLKKVALGV</sequence>
<accession>A0AAN9ETD3</accession>
<dbReference type="EMBL" id="JAYKXN010000008">
    <property type="protein sequence ID" value="KAK7262819.1"/>
    <property type="molecule type" value="Genomic_DNA"/>
</dbReference>
<reference evidence="3 4" key="1">
    <citation type="submission" date="2024-01" db="EMBL/GenBank/DDBJ databases">
        <title>The genomes of 5 underutilized Papilionoideae crops provide insights into root nodulation and disease resistance.</title>
        <authorList>
            <person name="Yuan L."/>
        </authorList>
    </citation>
    <scope>NUCLEOTIDE SEQUENCE [LARGE SCALE GENOMIC DNA]</scope>
    <source>
        <strain evidence="3">LY-2023</strain>
        <tissue evidence="3">Leaf</tissue>
    </source>
</reference>
<dbReference type="Proteomes" id="UP001359559">
    <property type="component" value="Unassembled WGS sequence"/>
</dbReference>
<name>A0AAN9ETD3_CLITE</name>
<feature type="chain" id="PRO_5042876661" evidence="2">
    <location>
        <begin position="19"/>
        <end position="178"/>
    </location>
</feature>
<feature type="signal peptide" evidence="2">
    <location>
        <begin position="1"/>
        <end position="18"/>
    </location>
</feature>
<protein>
    <submittedName>
        <fullName evidence="3">Uncharacterized protein</fullName>
    </submittedName>
</protein>
<evidence type="ECO:0000256" key="1">
    <source>
        <dbReference type="SAM" id="MobiDB-lite"/>
    </source>
</evidence>
<feature type="region of interest" description="Disordered" evidence="1">
    <location>
        <begin position="55"/>
        <end position="95"/>
    </location>
</feature>
<evidence type="ECO:0000313" key="3">
    <source>
        <dbReference type="EMBL" id="KAK7262819.1"/>
    </source>
</evidence>
<keyword evidence="4" id="KW-1185">Reference proteome</keyword>
<evidence type="ECO:0000313" key="4">
    <source>
        <dbReference type="Proteomes" id="UP001359559"/>
    </source>
</evidence>